<comment type="caution">
    <text evidence="6">The sequence shown here is derived from an EMBL/GenBank/DDBJ whole genome shotgun (WGS) entry which is preliminary data.</text>
</comment>
<dbReference type="Pfam" id="PF04055">
    <property type="entry name" value="Radical_SAM"/>
    <property type="match status" value="1"/>
</dbReference>
<dbReference type="SMART" id="SM00729">
    <property type="entry name" value="Elp3"/>
    <property type="match status" value="1"/>
</dbReference>
<dbReference type="PROSITE" id="PS51918">
    <property type="entry name" value="RADICAL_SAM"/>
    <property type="match status" value="1"/>
</dbReference>
<feature type="compositionally biased region" description="Basic and acidic residues" evidence="4">
    <location>
        <begin position="18"/>
        <end position="27"/>
    </location>
</feature>
<dbReference type="GO" id="GO:0003824">
    <property type="term" value="F:catalytic activity"/>
    <property type="evidence" value="ECO:0007669"/>
    <property type="project" value="InterPro"/>
</dbReference>
<sequence>MPARIHKGRGAPANPAGRFERQEHEAADDGWGSLELLAEDPSPRTEVLPDASRTVIARNDSPDIGFDRSINPYRGCEHGCIYCYARPSHGYLGLSAGLDFETRIFAKHDAAALLRQELAKPGYRPATMALGTNTDPYQPLEKRLVLTRGILEVLLEARHPFAITTKSASVVRDLDILTAAARHGLCRVDISVTTLDPALARLMEPRASTPARRLDAVRQLAAAGVPVGVNVAPVIPGLTDHEIERILETAAGAGAGGAGWILLRLPYEVKELFEAWLAGHRPLRARHVLSLVRQCREGRLNDPGFGSRMRGSGPIAALIRQRFERALARHGLDRPRRWSLRTDLFRPPSPSGQLSLF</sequence>
<feature type="region of interest" description="Disordered" evidence="4">
    <location>
        <begin position="1"/>
        <end position="32"/>
    </location>
</feature>
<name>A0AAP3UY32_9PROT</name>
<proteinExistence type="predicted"/>
<keyword evidence="7" id="KW-1185">Reference proteome</keyword>
<gene>
    <name evidence="6" type="ORF">PZ740_03335</name>
</gene>
<evidence type="ECO:0000256" key="4">
    <source>
        <dbReference type="SAM" id="MobiDB-lite"/>
    </source>
</evidence>
<dbReference type="SFLD" id="SFLDS00029">
    <property type="entry name" value="Radical_SAM"/>
    <property type="match status" value="1"/>
</dbReference>
<evidence type="ECO:0000256" key="1">
    <source>
        <dbReference type="ARBA" id="ARBA00022723"/>
    </source>
</evidence>
<dbReference type="SFLD" id="SFLDG01084">
    <property type="entry name" value="Uncharacterised_Radical_SAM_Su"/>
    <property type="match status" value="1"/>
</dbReference>
<dbReference type="GO" id="GO:0051536">
    <property type="term" value="F:iron-sulfur cluster binding"/>
    <property type="evidence" value="ECO:0007669"/>
    <property type="project" value="UniProtKB-KW"/>
</dbReference>
<dbReference type="Proteomes" id="UP001301140">
    <property type="component" value="Unassembled WGS sequence"/>
</dbReference>
<protein>
    <submittedName>
        <fullName evidence="6">PA0069 family radical SAM protein</fullName>
    </submittedName>
</protein>
<evidence type="ECO:0000313" key="7">
    <source>
        <dbReference type="Proteomes" id="UP001301140"/>
    </source>
</evidence>
<evidence type="ECO:0000256" key="2">
    <source>
        <dbReference type="ARBA" id="ARBA00023004"/>
    </source>
</evidence>
<dbReference type="PANTHER" id="PTHR43432">
    <property type="entry name" value="SLR0285 PROTEIN"/>
    <property type="match status" value="1"/>
</dbReference>
<dbReference type="PANTHER" id="PTHR43432:SF3">
    <property type="entry name" value="SLR0285 PROTEIN"/>
    <property type="match status" value="1"/>
</dbReference>
<evidence type="ECO:0000313" key="6">
    <source>
        <dbReference type="EMBL" id="MDF1585415.1"/>
    </source>
</evidence>
<evidence type="ECO:0000259" key="5">
    <source>
        <dbReference type="PROSITE" id="PS51918"/>
    </source>
</evidence>
<dbReference type="Gene3D" id="3.80.30.30">
    <property type="match status" value="1"/>
</dbReference>
<accession>A0AAP3UY32</accession>
<dbReference type="AlphaFoldDB" id="A0AAP3UY32"/>
<keyword evidence="3" id="KW-0411">Iron-sulfur</keyword>
<evidence type="ECO:0000256" key="3">
    <source>
        <dbReference type="ARBA" id="ARBA00023014"/>
    </source>
</evidence>
<dbReference type="InterPro" id="IPR040086">
    <property type="entry name" value="MJ0683-like"/>
</dbReference>
<feature type="domain" description="Radical SAM core" evidence="5">
    <location>
        <begin position="59"/>
        <end position="299"/>
    </location>
</feature>
<dbReference type="SUPFAM" id="SSF102114">
    <property type="entry name" value="Radical SAM enzymes"/>
    <property type="match status" value="1"/>
</dbReference>
<dbReference type="InterPro" id="IPR007197">
    <property type="entry name" value="rSAM"/>
</dbReference>
<dbReference type="CDD" id="cd01335">
    <property type="entry name" value="Radical_SAM"/>
    <property type="match status" value="1"/>
</dbReference>
<dbReference type="NCBIfam" id="NF033668">
    <property type="entry name" value="rSAM_PA0069"/>
    <property type="match status" value="1"/>
</dbReference>
<keyword evidence="2" id="KW-0408">Iron</keyword>
<keyword evidence="1" id="KW-0479">Metal-binding</keyword>
<organism evidence="6 7">
    <name type="scientific">Marinimicrococcus flavescens</name>
    <dbReference type="NCBI Taxonomy" id="3031815"/>
    <lineage>
        <taxon>Bacteria</taxon>
        <taxon>Pseudomonadati</taxon>
        <taxon>Pseudomonadota</taxon>
        <taxon>Alphaproteobacteria</taxon>
        <taxon>Geminicoccales</taxon>
        <taxon>Geminicoccaceae</taxon>
        <taxon>Marinimicrococcus</taxon>
    </lineage>
</organism>
<dbReference type="InterPro" id="IPR058240">
    <property type="entry name" value="rSAM_sf"/>
</dbReference>
<dbReference type="RefSeq" id="WP_327787831.1">
    <property type="nucleotide sequence ID" value="NZ_JARGEQ010000016.1"/>
</dbReference>
<dbReference type="GO" id="GO:0046872">
    <property type="term" value="F:metal ion binding"/>
    <property type="evidence" value="ECO:0007669"/>
    <property type="project" value="UniProtKB-KW"/>
</dbReference>
<dbReference type="EMBL" id="JARGEQ010000016">
    <property type="protein sequence ID" value="MDF1585415.1"/>
    <property type="molecule type" value="Genomic_DNA"/>
</dbReference>
<reference evidence="6 7" key="1">
    <citation type="submission" date="2023-03" db="EMBL/GenBank/DDBJ databases">
        <title>YIM 152171 draft genome.</title>
        <authorList>
            <person name="Yang Z."/>
        </authorList>
    </citation>
    <scope>NUCLEOTIDE SEQUENCE [LARGE SCALE GENOMIC DNA]</scope>
    <source>
        <strain evidence="6 7">YIM 152171</strain>
    </source>
</reference>
<dbReference type="InterPro" id="IPR006638">
    <property type="entry name" value="Elp3/MiaA/NifB-like_rSAM"/>
</dbReference>